<feature type="transmembrane region" description="Helical" evidence="13">
    <location>
        <begin position="195"/>
        <end position="218"/>
    </location>
</feature>
<dbReference type="InterPro" id="IPR017452">
    <property type="entry name" value="GPCR_Rhodpsn_7TM"/>
</dbReference>
<evidence type="ECO:0000256" key="2">
    <source>
        <dbReference type="ARBA" id="ARBA00022475"/>
    </source>
</evidence>
<feature type="transmembrane region" description="Helical" evidence="13">
    <location>
        <begin position="130"/>
        <end position="150"/>
    </location>
</feature>
<dbReference type="FunCoup" id="A0A5F8HE43">
    <property type="interactions" value="181"/>
</dbReference>
<dbReference type="GO" id="GO:0006954">
    <property type="term" value="P:inflammatory response"/>
    <property type="evidence" value="ECO:0000318"/>
    <property type="project" value="GO_Central"/>
</dbReference>
<evidence type="ECO:0000313" key="16">
    <source>
        <dbReference type="Proteomes" id="UP000002280"/>
    </source>
</evidence>
<dbReference type="OMA" id="RVIMGLW"/>
<evidence type="ECO:0000256" key="8">
    <source>
        <dbReference type="ARBA" id="ARBA00023170"/>
    </source>
</evidence>
<dbReference type="Gene3D" id="1.20.1070.10">
    <property type="entry name" value="Rhodopsin 7-helix transmembrane proteins"/>
    <property type="match status" value="1"/>
</dbReference>
<evidence type="ECO:0000256" key="10">
    <source>
        <dbReference type="ARBA" id="ARBA00023224"/>
    </source>
</evidence>
<dbReference type="InterPro" id="IPR000276">
    <property type="entry name" value="GPCR_Rhodpsn"/>
</dbReference>
<comment type="similarity">
    <text evidence="12">Belongs to the G-protein coupled receptor 1 family.</text>
</comment>
<dbReference type="Ensembl" id="ENSMODT00000058844.1">
    <property type="protein sequence ID" value="ENSMODP00000058344.1"/>
    <property type="gene ID" value="ENSMODG00000041549.1"/>
</dbReference>
<evidence type="ECO:0000313" key="15">
    <source>
        <dbReference type="Ensembl" id="ENSMODP00000058344.1"/>
    </source>
</evidence>
<evidence type="ECO:0000256" key="9">
    <source>
        <dbReference type="ARBA" id="ARBA00023180"/>
    </source>
</evidence>
<organism evidence="15 16">
    <name type="scientific">Monodelphis domestica</name>
    <name type="common">Gray short-tailed opossum</name>
    <dbReference type="NCBI Taxonomy" id="13616"/>
    <lineage>
        <taxon>Eukaryota</taxon>
        <taxon>Metazoa</taxon>
        <taxon>Chordata</taxon>
        <taxon>Craniata</taxon>
        <taxon>Vertebrata</taxon>
        <taxon>Euteleostomi</taxon>
        <taxon>Mammalia</taxon>
        <taxon>Metatheria</taxon>
        <taxon>Didelphimorphia</taxon>
        <taxon>Didelphidae</taxon>
        <taxon>Monodelphis</taxon>
    </lineage>
</organism>
<keyword evidence="3 12" id="KW-0812">Transmembrane</keyword>
<feature type="transmembrane region" description="Helical" evidence="13">
    <location>
        <begin position="230"/>
        <end position="250"/>
    </location>
</feature>
<dbReference type="GO" id="GO:0007200">
    <property type="term" value="P:phospholipase C-activating G protein-coupled receptor signaling pathway"/>
    <property type="evidence" value="ECO:0000318"/>
    <property type="project" value="GO_Central"/>
</dbReference>
<evidence type="ECO:0000256" key="13">
    <source>
        <dbReference type="SAM" id="Phobius"/>
    </source>
</evidence>
<dbReference type="AlphaFoldDB" id="A0A5F8HE43"/>
<keyword evidence="8 12" id="KW-0675">Receptor</keyword>
<dbReference type="PANTHER" id="PTHR24225">
    <property type="entry name" value="CHEMOTACTIC RECEPTOR"/>
    <property type="match status" value="1"/>
</dbReference>
<reference evidence="15" key="3">
    <citation type="submission" date="2025-09" db="UniProtKB">
        <authorList>
            <consortium name="Ensembl"/>
        </authorList>
    </citation>
    <scope>IDENTIFICATION</scope>
</reference>
<dbReference type="PRINTS" id="PR00526">
    <property type="entry name" value="FMETLEUPHER"/>
</dbReference>
<reference evidence="15" key="2">
    <citation type="submission" date="2025-08" db="UniProtKB">
        <authorList>
            <consortium name="Ensembl"/>
        </authorList>
    </citation>
    <scope>IDENTIFICATION</scope>
</reference>
<protein>
    <recommendedName>
        <fullName evidence="14">G-protein coupled receptors family 1 profile domain-containing protein</fullName>
    </recommendedName>
</protein>
<dbReference type="PRINTS" id="PR00237">
    <property type="entry name" value="GPCRRHODOPSN"/>
</dbReference>
<keyword evidence="16" id="KW-1185">Reference proteome</keyword>
<keyword evidence="10 12" id="KW-0807">Transducer</keyword>
<evidence type="ECO:0000256" key="7">
    <source>
        <dbReference type="ARBA" id="ARBA00023157"/>
    </source>
</evidence>
<dbReference type="InterPro" id="IPR000826">
    <property type="entry name" value="Formyl_rcpt-rel"/>
</dbReference>
<evidence type="ECO:0000256" key="3">
    <source>
        <dbReference type="ARBA" id="ARBA00022692"/>
    </source>
</evidence>
<comment type="subcellular location">
    <subcellularLocation>
        <location evidence="1">Cell membrane</location>
        <topology evidence="1">Multi-pass membrane protein</topology>
    </subcellularLocation>
</comment>
<comment type="similarity">
    <text evidence="11">Belongs to the chemokine-like receptor (CMKLR) family.</text>
</comment>
<dbReference type="Pfam" id="PF00001">
    <property type="entry name" value="7tm_1"/>
    <property type="match status" value="1"/>
</dbReference>
<proteinExistence type="inferred from homology"/>
<reference evidence="15 16" key="1">
    <citation type="journal article" date="2007" name="Nature">
        <title>Genome of the marsupial Monodelphis domestica reveals innovation in non-coding sequences.</title>
        <authorList>
            <person name="Mikkelsen T.S."/>
            <person name="Wakefield M.J."/>
            <person name="Aken B."/>
            <person name="Amemiya C.T."/>
            <person name="Chang J.L."/>
            <person name="Duke S."/>
            <person name="Garber M."/>
            <person name="Gentles A.J."/>
            <person name="Goodstadt L."/>
            <person name="Heger A."/>
            <person name="Jurka J."/>
            <person name="Kamal M."/>
            <person name="Mauceli E."/>
            <person name="Searle S.M."/>
            <person name="Sharpe T."/>
            <person name="Baker M.L."/>
            <person name="Batzer M.A."/>
            <person name="Benos P.V."/>
            <person name="Belov K."/>
            <person name="Clamp M."/>
            <person name="Cook A."/>
            <person name="Cuff J."/>
            <person name="Das R."/>
            <person name="Davidow L."/>
            <person name="Deakin J.E."/>
            <person name="Fazzari M.J."/>
            <person name="Glass J.L."/>
            <person name="Grabherr M."/>
            <person name="Greally J.M."/>
            <person name="Gu W."/>
            <person name="Hore T.A."/>
            <person name="Huttley G.A."/>
            <person name="Kleber M."/>
            <person name="Jirtle R.L."/>
            <person name="Koina E."/>
            <person name="Lee J.T."/>
            <person name="Mahony S."/>
            <person name="Marra M.A."/>
            <person name="Miller R.D."/>
            <person name="Nicholls R.D."/>
            <person name="Oda M."/>
            <person name="Papenfuss A.T."/>
            <person name="Parra Z.E."/>
            <person name="Pollock D.D."/>
            <person name="Ray D.A."/>
            <person name="Schein J.E."/>
            <person name="Speed T.P."/>
            <person name="Thompson K."/>
            <person name="VandeBerg J.L."/>
            <person name="Wade C.M."/>
            <person name="Walker J.A."/>
            <person name="Waters P.D."/>
            <person name="Webber C."/>
            <person name="Weidman J.R."/>
            <person name="Xie X."/>
            <person name="Zody M.C."/>
            <person name="Baldwin J."/>
            <person name="Abdouelleil A."/>
            <person name="Abdulkadir J."/>
            <person name="Abebe A."/>
            <person name="Abera B."/>
            <person name="Abreu J."/>
            <person name="Acer S.C."/>
            <person name="Aftuck L."/>
            <person name="Alexander A."/>
            <person name="An P."/>
            <person name="Anderson E."/>
            <person name="Anderson S."/>
            <person name="Arachi H."/>
            <person name="Azer M."/>
            <person name="Bachantsang P."/>
            <person name="Barry A."/>
            <person name="Bayul T."/>
            <person name="Berlin A."/>
            <person name="Bessette D."/>
            <person name="Bloom T."/>
            <person name="Bloom T."/>
            <person name="Boguslavskiy L."/>
            <person name="Bonnet C."/>
            <person name="Boukhgalter B."/>
            <person name="Bourzgui I."/>
            <person name="Brown A."/>
            <person name="Cahill P."/>
            <person name="Channer S."/>
            <person name="Cheshatsang Y."/>
            <person name="Chuda L."/>
            <person name="Citroen M."/>
            <person name="Collymore A."/>
            <person name="Cooke P."/>
            <person name="Costello M."/>
            <person name="D'Aco K."/>
            <person name="Daza R."/>
            <person name="De Haan G."/>
            <person name="DeGray S."/>
            <person name="DeMaso C."/>
            <person name="Dhargay N."/>
            <person name="Dooley K."/>
            <person name="Dooley E."/>
            <person name="Doricent M."/>
            <person name="Dorje P."/>
            <person name="Dorjee K."/>
            <person name="Dupes A."/>
            <person name="Elong R."/>
            <person name="Falk J."/>
            <person name="Farina A."/>
            <person name="Faro S."/>
            <person name="Ferguson D."/>
            <person name="Fisher S."/>
            <person name="Foley C.D."/>
            <person name="Franke A."/>
            <person name="Friedrich D."/>
            <person name="Gadbois L."/>
            <person name="Gearin G."/>
            <person name="Gearin C.R."/>
            <person name="Giannoukos G."/>
            <person name="Goode T."/>
            <person name="Graham J."/>
            <person name="Grandbois E."/>
            <person name="Grewal S."/>
            <person name="Gyaltsen K."/>
            <person name="Hafez N."/>
            <person name="Hagos B."/>
            <person name="Hall J."/>
            <person name="Henson C."/>
            <person name="Hollinger A."/>
            <person name="Honan T."/>
            <person name="Huard M.D."/>
            <person name="Hughes L."/>
            <person name="Hurhula B."/>
            <person name="Husby M.E."/>
            <person name="Kamat A."/>
            <person name="Kanga B."/>
            <person name="Kashin S."/>
            <person name="Khazanovich D."/>
            <person name="Kisner P."/>
            <person name="Lance K."/>
            <person name="Lara M."/>
            <person name="Lee W."/>
            <person name="Lennon N."/>
            <person name="Letendre F."/>
            <person name="LeVine R."/>
            <person name="Lipovsky A."/>
            <person name="Liu X."/>
            <person name="Liu J."/>
            <person name="Liu S."/>
            <person name="Lokyitsang T."/>
            <person name="Lokyitsang Y."/>
            <person name="Lubonja R."/>
            <person name="Lui A."/>
            <person name="MacDonald P."/>
            <person name="Magnisalis V."/>
            <person name="Maru K."/>
            <person name="Matthews C."/>
            <person name="McCusker W."/>
            <person name="McDonough S."/>
            <person name="Mehta T."/>
            <person name="Meldrim J."/>
            <person name="Meneus L."/>
            <person name="Mihai O."/>
            <person name="Mihalev A."/>
            <person name="Mihova T."/>
            <person name="Mittelman R."/>
            <person name="Mlenga V."/>
            <person name="Montmayeur A."/>
            <person name="Mulrain L."/>
            <person name="Navidi A."/>
            <person name="Naylor J."/>
            <person name="Negash T."/>
            <person name="Nguyen T."/>
            <person name="Nguyen N."/>
            <person name="Nicol R."/>
            <person name="Norbu C."/>
            <person name="Norbu N."/>
            <person name="Novod N."/>
            <person name="O'Neill B."/>
            <person name="Osman S."/>
            <person name="Markiewicz E."/>
            <person name="Oyono O.L."/>
            <person name="Patti C."/>
            <person name="Phunkhang P."/>
            <person name="Pierre F."/>
            <person name="Priest M."/>
            <person name="Raghuraman S."/>
            <person name="Rege F."/>
            <person name="Reyes R."/>
            <person name="Rise C."/>
            <person name="Rogov P."/>
            <person name="Ross K."/>
            <person name="Ryan E."/>
            <person name="Settipalli S."/>
            <person name="Shea T."/>
            <person name="Sherpa N."/>
            <person name="Shi L."/>
            <person name="Shih D."/>
            <person name="Sparrow T."/>
            <person name="Spaulding J."/>
            <person name="Stalker J."/>
            <person name="Stange-Thomann N."/>
            <person name="Stavropoulos S."/>
            <person name="Stone C."/>
            <person name="Strader C."/>
            <person name="Tesfaye S."/>
            <person name="Thomson T."/>
            <person name="Thoulutsang Y."/>
            <person name="Thoulutsang D."/>
            <person name="Topham K."/>
            <person name="Topping I."/>
            <person name="Tsamla T."/>
            <person name="Vassiliev H."/>
            <person name="Vo A."/>
            <person name="Wangchuk T."/>
            <person name="Wangdi T."/>
            <person name="Weiand M."/>
            <person name="Wilkinson J."/>
            <person name="Wilson A."/>
            <person name="Yadav S."/>
            <person name="Young G."/>
            <person name="Yu Q."/>
            <person name="Zembek L."/>
            <person name="Zhong D."/>
            <person name="Zimmer A."/>
            <person name="Zwirko Z."/>
            <person name="Jaffe D.B."/>
            <person name="Alvarez P."/>
            <person name="Brockman W."/>
            <person name="Butler J."/>
            <person name="Chin C."/>
            <person name="Gnerre S."/>
            <person name="MacCallum I."/>
            <person name="Graves J.A."/>
            <person name="Ponting C.P."/>
            <person name="Breen M."/>
            <person name="Samollow P.B."/>
            <person name="Lander E.S."/>
            <person name="Lindblad-Toh K."/>
        </authorList>
    </citation>
    <scope>NUCLEOTIDE SEQUENCE [LARGE SCALE GENOMIC DNA]</scope>
</reference>
<evidence type="ECO:0000256" key="11">
    <source>
        <dbReference type="ARBA" id="ARBA00025736"/>
    </source>
</evidence>
<sequence>MENSLGLLPNASDILFPEEPSPSIIHQTFWTIALIIDCLVFLLGITGNGLVIWVTGFRMTRTVTTVLFLNLASADFAFTAILPFVIISTILQSHWPFGCVFLLTLISLDRCVSVLWPVWARNHCTPARAAMAAVGAWIFALAISFPIVIFQTTDTEDGKTFCYSDLDPWNEAGADEALYDALAESRLWSLVLSRFFLGFVIPLVIISVCYALIAARLCSGMKMVKSSRPFKVLTAVVAAFFLCWLPHHVMSMITVSVYQQPHLEHLLPSLSPLSSSLVFLNSCLNPLLYVFIGRDFRERLLRTLPAALERAFSEESGPKGITGSSFPSSRPPSHLTLSFPPHANPALLTTPQNGFFSSY</sequence>
<feature type="transmembrane region" description="Helical" evidence="13">
    <location>
        <begin position="29"/>
        <end position="54"/>
    </location>
</feature>
<dbReference type="PANTHER" id="PTHR24225:SF0">
    <property type="entry name" value="N-FORMYL PEPTIDE RECEPTOR 2"/>
    <property type="match status" value="1"/>
</dbReference>
<keyword evidence="4 13" id="KW-1133">Transmembrane helix</keyword>
<feature type="transmembrane region" description="Helical" evidence="13">
    <location>
        <begin position="66"/>
        <end position="89"/>
    </location>
</feature>
<keyword evidence="2" id="KW-1003">Cell membrane</keyword>
<dbReference type="GO" id="GO:0005886">
    <property type="term" value="C:plasma membrane"/>
    <property type="evidence" value="ECO:0000318"/>
    <property type="project" value="GO_Central"/>
</dbReference>
<dbReference type="GO" id="GO:0004875">
    <property type="term" value="F:complement receptor activity"/>
    <property type="evidence" value="ECO:0000318"/>
    <property type="project" value="GO_Central"/>
</dbReference>
<evidence type="ECO:0000256" key="6">
    <source>
        <dbReference type="ARBA" id="ARBA00023136"/>
    </source>
</evidence>
<evidence type="ECO:0000256" key="4">
    <source>
        <dbReference type="ARBA" id="ARBA00022989"/>
    </source>
</evidence>
<dbReference type="InParanoid" id="A0A5F8HE43"/>
<evidence type="ECO:0000256" key="5">
    <source>
        <dbReference type="ARBA" id="ARBA00023040"/>
    </source>
</evidence>
<accession>A0A5F8HE43</accession>
<keyword evidence="6 13" id="KW-0472">Membrane</keyword>
<dbReference type="PROSITE" id="PS00237">
    <property type="entry name" value="G_PROTEIN_RECEP_F1_1"/>
    <property type="match status" value="1"/>
</dbReference>
<dbReference type="GO" id="GO:0004982">
    <property type="term" value="F:N-formyl peptide receptor activity"/>
    <property type="evidence" value="ECO:0000318"/>
    <property type="project" value="GO_Central"/>
</dbReference>
<dbReference type="GO" id="GO:0007204">
    <property type="term" value="P:positive regulation of cytosolic calcium ion concentration"/>
    <property type="evidence" value="ECO:0000318"/>
    <property type="project" value="GO_Central"/>
</dbReference>
<name>A0A5F8HE43_MONDO</name>
<dbReference type="SUPFAM" id="SSF81321">
    <property type="entry name" value="Family A G protein-coupled receptor-like"/>
    <property type="match status" value="1"/>
</dbReference>
<dbReference type="GeneTree" id="ENSGT01140000282544"/>
<evidence type="ECO:0000259" key="14">
    <source>
        <dbReference type="PROSITE" id="PS50262"/>
    </source>
</evidence>
<dbReference type="Bgee" id="ENSMODG00000041549">
    <property type="expression patterns" value="Expressed in blood and 1 other cell type or tissue"/>
</dbReference>
<feature type="domain" description="G-protein coupled receptors family 1 profile" evidence="14">
    <location>
        <begin position="47"/>
        <end position="289"/>
    </location>
</feature>
<dbReference type="PROSITE" id="PS50262">
    <property type="entry name" value="G_PROTEIN_RECEP_F1_2"/>
    <property type="match status" value="1"/>
</dbReference>
<keyword evidence="9" id="KW-0325">Glycoprotein</keyword>
<keyword evidence="5 12" id="KW-0297">G-protein coupled receptor</keyword>
<feature type="transmembrane region" description="Helical" evidence="13">
    <location>
        <begin position="270"/>
        <end position="292"/>
    </location>
</feature>
<keyword evidence="7" id="KW-1015">Disulfide bond</keyword>
<dbReference type="FunFam" id="1.20.1070.10:FF:000034">
    <property type="entry name" value="G-protein coupled receptor 1"/>
    <property type="match status" value="1"/>
</dbReference>
<dbReference type="Proteomes" id="UP000002280">
    <property type="component" value="Chromosome 4"/>
</dbReference>
<evidence type="ECO:0000256" key="12">
    <source>
        <dbReference type="RuleBase" id="RU000688"/>
    </source>
</evidence>
<evidence type="ECO:0000256" key="1">
    <source>
        <dbReference type="ARBA" id="ARBA00004651"/>
    </source>
</evidence>
<dbReference type="GO" id="GO:0002430">
    <property type="term" value="P:complement receptor mediated signaling pathway"/>
    <property type="evidence" value="ECO:0000318"/>
    <property type="project" value="GO_Central"/>
</dbReference>
<feature type="transmembrane region" description="Helical" evidence="13">
    <location>
        <begin position="95"/>
        <end position="118"/>
    </location>
</feature>